<dbReference type="GO" id="GO:0043539">
    <property type="term" value="F:protein serine/threonine kinase activator activity"/>
    <property type="evidence" value="ECO:0007669"/>
    <property type="project" value="InterPro"/>
</dbReference>
<keyword evidence="4" id="KW-1185">Reference proteome</keyword>
<dbReference type="Gene3D" id="1.10.510.10">
    <property type="entry name" value="Transferase(Phosphotransferase) domain 1"/>
    <property type="match status" value="1"/>
</dbReference>
<protein>
    <submittedName>
        <fullName evidence="3">STE20-related kinase adapter protein alpha</fullName>
    </submittedName>
</protein>
<accession>A0A8J5CRL7</accession>
<dbReference type="EMBL" id="JACEEZ010016330">
    <property type="protein sequence ID" value="KAG0718261.1"/>
    <property type="molecule type" value="Genomic_DNA"/>
</dbReference>
<dbReference type="Gene3D" id="3.30.200.20">
    <property type="entry name" value="Phosphorylase Kinase, domain 1"/>
    <property type="match status" value="1"/>
</dbReference>
<dbReference type="PANTHER" id="PTHR48014">
    <property type="entry name" value="SERINE/THREONINE-PROTEIN KINASE FRAY2"/>
    <property type="match status" value="1"/>
</dbReference>
<dbReference type="GO" id="GO:0006611">
    <property type="term" value="P:protein export from nucleus"/>
    <property type="evidence" value="ECO:0007669"/>
    <property type="project" value="TreeGrafter"/>
</dbReference>
<comment type="caution">
    <text evidence="3">The sequence shown here is derived from an EMBL/GenBank/DDBJ whole genome shotgun (WGS) entry which is preliminary data.</text>
</comment>
<dbReference type="InterPro" id="IPR011009">
    <property type="entry name" value="Kinase-like_dom_sf"/>
</dbReference>
<proteinExistence type="inferred from homology"/>
<dbReference type="InterPro" id="IPR000719">
    <property type="entry name" value="Prot_kinase_dom"/>
</dbReference>
<sequence length="406" mass="44984">MSCLECPCACSRLAVLPCPRMYAWMYVSVTRMPSTNPSMVSFESGSESYDVWSPLGSVCGGRGTVWLARHKPSHAQVALKIYELDKCEDEFELIQHEIRTARQLRHRNVLHYLASFPVSQQLWVVMPLLGYTSASRLVATHFTDGLPEPALALVVKEVLQGLAYLHSKRIIHRAVRGSHILIDNSGRVVLSGLRHSTSINDVTHWKKTVHCYPMQARYNLNWASPELLAQDLQGYSENSDVYSVGITVCELGNGEVPYRDIPSTLMLLDKLEDRVPFLFDASTCASTSDNGQGWTSQSSCRTPAPRTLSSLFSQDLSDGLKLARQTTDSGVGGSVGGNLTALAITQRLFTPSAHDFVSRALSRYPDERPPAGELLAHPFVRQCRKFGSTLPHVVVKMTIYTVVTIM</sequence>
<reference evidence="3" key="1">
    <citation type="submission" date="2020-07" db="EMBL/GenBank/DDBJ databases">
        <title>The High-quality genome of the commercially important snow crab, Chionoecetes opilio.</title>
        <authorList>
            <person name="Jeong J.-H."/>
            <person name="Ryu S."/>
        </authorList>
    </citation>
    <scope>NUCLEOTIDE SEQUENCE</scope>
    <source>
        <strain evidence="3">MADBK_172401_WGS</strain>
        <tissue evidence="3">Digestive gland</tissue>
    </source>
</reference>
<dbReference type="AlphaFoldDB" id="A0A8J5CRL7"/>
<keyword evidence="3" id="KW-0418">Kinase</keyword>
<dbReference type="Pfam" id="PF00069">
    <property type="entry name" value="Pkinase"/>
    <property type="match status" value="1"/>
</dbReference>
<dbReference type="GO" id="GO:1902554">
    <property type="term" value="C:serine/threonine protein kinase complex"/>
    <property type="evidence" value="ECO:0007669"/>
    <property type="project" value="TreeGrafter"/>
</dbReference>
<dbReference type="Proteomes" id="UP000770661">
    <property type="component" value="Unassembled WGS sequence"/>
</dbReference>
<dbReference type="GO" id="GO:0004672">
    <property type="term" value="F:protein kinase activity"/>
    <property type="evidence" value="ECO:0007669"/>
    <property type="project" value="InterPro"/>
</dbReference>
<dbReference type="OrthoDB" id="840771at2759"/>
<feature type="domain" description="Protein kinase" evidence="2">
    <location>
        <begin position="49"/>
        <end position="380"/>
    </location>
</feature>
<evidence type="ECO:0000313" key="4">
    <source>
        <dbReference type="Proteomes" id="UP000770661"/>
    </source>
</evidence>
<organism evidence="3 4">
    <name type="scientific">Chionoecetes opilio</name>
    <name type="common">Atlantic snow crab</name>
    <name type="synonym">Cancer opilio</name>
    <dbReference type="NCBI Taxonomy" id="41210"/>
    <lineage>
        <taxon>Eukaryota</taxon>
        <taxon>Metazoa</taxon>
        <taxon>Ecdysozoa</taxon>
        <taxon>Arthropoda</taxon>
        <taxon>Crustacea</taxon>
        <taxon>Multicrustacea</taxon>
        <taxon>Malacostraca</taxon>
        <taxon>Eumalacostraca</taxon>
        <taxon>Eucarida</taxon>
        <taxon>Decapoda</taxon>
        <taxon>Pleocyemata</taxon>
        <taxon>Brachyura</taxon>
        <taxon>Eubrachyura</taxon>
        <taxon>Majoidea</taxon>
        <taxon>Majidae</taxon>
        <taxon>Chionoecetes</taxon>
    </lineage>
</organism>
<dbReference type="SUPFAM" id="SSF56112">
    <property type="entry name" value="Protein kinase-like (PK-like)"/>
    <property type="match status" value="1"/>
</dbReference>
<evidence type="ECO:0000256" key="1">
    <source>
        <dbReference type="ARBA" id="ARBA00008874"/>
    </source>
</evidence>
<dbReference type="PROSITE" id="PS50011">
    <property type="entry name" value="PROTEIN_KINASE_DOM"/>
    <property type="match status" value="1"/>
</dbReference>
<evidence type="ECO:0000259" key="2">
    <source>
        <dbReference type="PROSITE" id="PS50011"/>
    </source>
</evidence>
<dbReference type="InterPro" id="IPR047173">
    <property type="entry name" value="STRAD_A/B-like"/>
</dbReference>
<comment type="similarity">
    <text evidence="1">Belongs to the protein kinase superfamily. STE Ser/Thr protein kinase family. STE20 subfamily.</text>
</comment>
<gene>
    <name evidence="3" type="primary">STRADA</name>
    <name evidence="3" type="ORF">GWK47_052779</name>
</gene>
<dbReference type="GO" id="GO:0005524">
    <property type="term" value="F:ATP binding"/>
    <property type="evidence" value="ECO:0007669"/>
    <property type="project" value="InterPro"/>
</dbReference>
<keyword evidence="3" id="KW-0808">Transferase</keyword>
<evidence type="ECO:0000313" key="3">
    <source>
        <dbReference type="EMBL" id="KAG0718261.1"/>
    </source>
</evidence>
<dbReference type="PANTHER" id="PTHR48014:SF21">
    <property type="entry name" value="SERINE_THREONINE-PROTEIN KINASE FRAY2"/>
    <property type="match status" value="1"/>
</dbReference>
<name>A0A8J5CRL7_CHIOP</name>